<dbReference type="Gene3D" id="1.10.357.10">
    <property type="entry name" value="Tetracycline Repressor, domain 2"/>
    <property type="match status" value="1"/>
</dbReference>
<evidence type="ECO:0000256" key="1">
    <source>
        <dbReference type="ARBA" id="ARBA00023015"/>
    </source>
</evidence>
<dbReference type="PANTHER" id="PTHR30055">
    <property type="entry name" value="HTH-TYPE TRANSCRIPTIONAL REGULATOR RUTR"/>
    <property type="match status" value="1"/>
</dbReference>
<feature type="domain" description="HTH tetR-type" evidence="5">
    <location>
        <begin position="6"/>
        <end position="66"/>
    </location>
</feature>
<reference evidence="6 7" key="1">
    <citation type="submission" date="2016-10" db="EMBL/GenBank/DDBJ databases">
        <authorList>
            <person name="de Groot N.N."/>
        </authorList>
    </citation>
    <scope>NUCLEOTIDE SEQUENCE [LARGE SCALE GENOMIC DNA]</scope>
    <source>
        <strain evidence="6 7">KHGC13</strain>
    </source>
</reference>
<dbReference type="PRINTS" id="PR00455">
    <property type="entry name" value="HTHTETR"/>
</dbReference>
<dbReference type="AlphaFoldDB" id="A0A1I7FZQ5"/>
<keyword evidence="1" id="KW-0805">Transcription regulation</keyword>
<dbReference type="SUPFAM" id="SSF48498">
    <property type="entry name" value="Tetracyclin repressor-like, C-terminal domain"/>
    <property type="match status" value="1"/>
</dbReference>
<dbReference type="Proteomes" id="UP000198817">
    <property type="component" value="Unassembled WGS sequence"/>
</dbReference>
<dbReference type="InterPro" id="IPR036271">
    <property type="entry name" value="Tet_transcr_reg_TetR-rel_C_sf"/>
</dbReference>
<keyword evidence="2 4" id="KW-0238">DNA-binding</keyword>
<dbReference type="PANTHER" id="PTHR30055:SF234">
    <property type="entry name" value="HTH-TYPE TRANSCRIPTIONAL REGULATOR BETI"/>
    <property type="match status" value="1"/>
</dbReference>
<evidence type="ECO:0000256" key="2">
    <source>
        <dbReference type="ARBA" id="ARBA00023125"/>
    </source>
</evidence>
<sequence length="196" mass="22964">MGRRRLSKKAKLSHAAWRLFQKNGYENTTVEDILKESRVSKGTFYHYFDGKADLLNTLSVLFDDAYEEYQAEMTPDMSASEALLGSNQYLFRLIEEEVPANLMASLFAEQIRTDHYQCLQDRNRMYFQFVREQIERGLASGEFRTNRTAEELIALFADLERGAIYNWLLKRERYSLTEAARPLVEELLDGFQKGRF</sequence>
<dbReference type="PROSITE" id="PS01081">
    <property type="entry name" value="HTH_TETR_1"/>
    <property type="match status" value="1"/>
</dbReference>
<dbReference type="RefSeq" id="WP_090162066.1">
    <property type="nucleotide sequence ID" value="NZ_CACVNK010000001.1"/>
</dbReference>
<dbReference type="STRING" id="155865.SAMN05216515_10478"/>
<dbReference type="InterPro" id="IPR050109">
    <property type="entry name" value="HTH-type_TetR-like_transc_reg"/>
</dbReference>
<accession>A0A1I7FZQ5</accession>
<evidence type="ECO:0000313" key="6">
    <source>
        <dbReference type="EMBL" id="SFU41679.1"/>
    </source>
</evidence>
<keyword evidence="3" id="KW-0804">Transcription</keyword>
<dbReference type="GO" id="GO:0000976">
    <property type="term" value="F:transcription cis-regulatory region binding"/>
    <property type="evidence" value="ECO:0007669"/>
    <property type="project" value="TreeGrafter"/>
</dbReference>
<dbReference type="SUPFAM" id="SSF46689">
    <property type="entry name" value="Homeodomain-like"/>
    <property type="match status" value="1"/>
</dbReference>
<evidence type="ECO:0000256" key="4">
    <source>
        <dbReference type="PROSITE-ProRule" id="PRU00335"/>
    </source>
</evidence>
<evidence type="ECO:0000259" key="5">
    <source>
        <dbReference type="PROSITE" id="PS50977"/>
    </source>
</evidence>
<evidence type="ECO:0000256" key="3">
    <source>
        <dbReference type="ARBA" id="ARBA00023163"/>
    </source>
</evidence>
<dbReference type="Pfam" id="PF00440">
    <property type="entry name" value="TetR_N"/>
    <property type="match status" value="1"/>
</dbReference>
<dbReference type="EMBL" id="FPBT01000004">
    <property type="protein sequence ID" value="SFU41679.1"/>
    <property type="molecule type" value="Genomic_DNA"/>
</dbReference>
<dbReference type="GO" id="GO:0003700">
    <property type="term" value="F:DNA-binding transcription factor activity"/>
    <property type="evidence" value="ECO:0007669"/>
    <property type="project" value="TreeGrafter"/>
</dbReference>
<dbReference type="OrthoDB" id="9785164at2"/>
<dbReference type="InterPro" id="IPR001647">
    <property type="entry name" value="HTH_TetR"/>
</dbReference>
<protein>
    <submittedName>
        <fullName evidence="6">Transcriptional regulator, TetR family</fullName>
    </submittedName>
</protein>
<evidence type="ECO:0000313" key="7">
    <source>
        <dbReference type="Proteomes" id="UP000198817"/>
    </source>
</evidence>
<feature type="DNA-binding region" description="H-T-H motif" evidence="4">
    <location>
        <begin position="29"/>
        <end position="48"/>
    </location>
</feature>
<keyword evidence="7" id="KW-1185">Reference proteome</keyword>
<proteinExistence type="predicted"/>
<dbReference type="GeneID" id="78353909"/>
<organism evidence="6 7">
    <name type="scientific">Eubacterium pyruvativorans</name>
    <dbReference type="NCBI Taxonomy" id="155865"/>
    <lineage>
        <taxon>Bacteria</taxon>
        <taxon>Bacillati</taxon>
        <taxon>Bacillota</taxon>
        <taxon>Clostridia</taxon>
        <taxon>Eubacteriales</taxon>
        <taxon>Eubacteriaceae</taxon>
        <taxon>Eubacterium</taxon>
    </lineage>
</organism>
<gene>
    <name evidence="6" type="ORF">SAMN05216508_10453</name>
</gene>
<dbReference type="InterPro" id="IPR009057">
    <property type="entry name" value="Homeodomain-like_sf"/>
</dbReference>
<name>A0A1I7FZQ5_9FIRM</name>
<dbReference type="InterPro" id="IPR023772">
    <property type="entry name" value="DNA-bd_HTH_TetR-type_CS"/>
</dbReference>
<dbReference type="PROSITE" id="PS50977">
    <property type="entry name" value="HTH_TETR_2"/>
    <property type="match status" value="1"/>
</dbReference>